<name>A0A0C2MV81_THEKT</name>
<evidence type="ECO:0000313" key="3">
    <source>
        <dbReference type="Proteomes" id="UP000031668"/>
    </source>
</evidence>
<keyword evidence="3" id="KW-1185">Reference proteome</keyword>
<evidence type="ECO:0000259" key="1">
    <source>
        <dbReference type="PROSITE" id="PS50878"/>
    </source>
</evidence>
<dbReference type="AlphaFoldDB" id="A0A0C2MV81"/>
<dbReference type="PROSITE" id="PS50878">
    <property type="entry name" value="RT_POL"/>
    <property type="match status" value="1"/>
</dbReference>
<dbReference type="InterPro" id="IPR043502">
    <property type="entry name" value="DNA/RNA_pol_sf"/>
</dbReference>
<evidence type="ECO:0000313" key="2">
    <source>
        <dbReference type="EMBL" id="KII71246.1"/>
    </source>
</evidence>
<dbReference type="EMBL" id="JWZT01001826">
    <property type="protein sequence ID" value="KII71246.1"/>
    <property type="molecule type" value="Genomic_DNA"/>
</dbReference>
<dbReference type="OrthoDB" id="10063195at2759"/>
<proteinExistence type="predicted"/>
<reference evidence="2 3" key="1">
    <citation type="journal article" date="2014" name="Genome Biol. Evol.">
        <title>The genome of the myxosporean Thelohanellus kitauei shows adaptations to nutrient acquisition within its fish host.</title>
        <authorList>
            <person name="Yang Y."/>
            <person name="Xiong J."/>
            <person name="Zhou Z."/>
            <person name="Huo F."/>
            <person name="Miao W."/>
            <person name="Ran C."/>
            <person name="Liu Y."/>
            <person name="Zhang J."/>
            <person name="Feng J."/>
            <person name="Wang M."/>
            <person name="Wang M."/>
            <person name="Wang L."/>
            <person name="Yao B."/>
        </authorList>
    </citation>
    <scope>NUCLEOTIDE SEQUENCE [LARGE SCALE GENOMIC DNA]</scope>
    <source>
        <strain evidence="2">Wuqing</strain>
    </source>
</reference>
<dbReference type="InterPro" id="IPR000477">
    <property type="entry name" value="RT_dom"/>
</dbReference>
<gene>
    <name evidence="2" type="ORF">RF11_05629</name>
</gene>
<sequence length="135" mass="15342">MYPAATVADFRPITVLNVGYKIIFTFFAKLMTARRGHHRCVEDTWYSAAVRDIMEAREKPLFIIYVDMAKAFDRVTHSLVTHLVSHLFEENAMVARLVNKAVNSIRCCIVNSRDLCRAVPYQLNSVVPQGDPISP</sequence>
<feature type="domain" description="Reverse transcriptase" evidence="1">
    <location>
        <begin position="1"/>
        <end position="135"/>
    </location>
</feature>
<accession>A0A0C2MV81</accession>
<protein>
    <recommendedName>
        <fullName evidence="1">Reverse transcriptase domain-containing protein</fullName>
    </recommendedName>
</protein>
<dbReference type="Proteomes" id="UP000031668">
    <property type="component" value="Unassembled WGS sequence"/>
</dbReference>
<comment type="caution">
    <text evidence="2">The sequence shown here is derived from an EMBL/GenBank/DDBJ whole genome shotgun (WGS) entry which is preliminary data.</text>
</comment>
<dbReference type="SUPFAM" id="SSF56672">
    <property type="entry name" value="DNA/RNA polymerases"/>
    <property type="match status" value="1"/>
</dbReference>
<organism evidence="2 3">
    <name type="scientific">Thelohanellus kitauei</name>
    <name type="common">Myxosporean</name>
    <dbReference type="NCBI Taxonomy" id="669202"/>
    <lineage>
        <taxon>Eukaryota</taxon>
        <taxon>Metazoa</taxon>
        <taxon>Cnidaria</taxon>
        <taxon>Myxozoa</taxon>
        <taxon>Myxosporea</taxon>
        <taxon>Bivalvulida</taxon>
        <taxon>Platysporina</taxon>
        <taxon>Myxobolidae</taxon>
        <taxon>Thelohanellus</taxon>
    </lineage>
</organism>